<evidence type="ECO:0008006" key="4">
    <source>
        <dbReference type="Google" id="ProtNLM"/>
    </source>
</evidence>
<feature type="region of interest" description="Disordered" evidence="1">
    <location>
        <begin position="83"/>
        <end position="110"/>
    </location>
</feature>
<evidence type="ECO:0000313" key="2">
    <source>
        <dbReference type="EMBL" id="KAJ1908655.1"/>
    </source>
</evidence>
<gene>
    <name evidence="2" type="ORF">IWQ60_011599</name>
</gene>
<dbReference type="Proteomes" id="UP001150569">
    <property type="component" value="Unassembled WGS sequence"/>
</dbReference>
<keyword evidence="3" id="KW-1185">Reference proteome</keyword>
<dbReference type="AlphaFoldDB" id="A0A9W7ZQ62"/>
<proteinExistence type="predicted"/>
<organism evidence="2 3">
    <name type="scientific">Tieghemiomyces parasiticus</name>
    <dbReference type="NCBI Taxonomy" id="78921"/>
    <lineage>
        <taxon>Eukaryota</taxon>
        <taxon>Fungi</taxon>
        <taxon>Fungi incertae sedis</taxon>
        <taxon>Zoopagomycota</taxon>
        <taxon>Kickxellomycotina</taxon>
        <taxon>Dimargaritomycetes</taxon>
        <taxon>Dimargaritales</taxon>
        <taxon>Dimargaritaceae</taxon>
        <taxon>Tieghemiomyces</taxon>
    </lineage>
</organism>
<evidence type="ECO:0000256" key="1">
    <source>
        <dbReference type="SAM" id="MobiDB-lite"/>
    </source>
</evidence>
<dbReference type="GO" id="GO:0005762">
    <property type="term" value="C:mitochondrial large ribosomal subunit"/>
    <property type="evidence" value="ECO:0007669"/>
    <property type="project" value="TreeGrafter"/>
</dbReference>
<dbReference type="InterPro" id="IPR024388">
    <property type="entry name" value="Ribosomal_mL58"/>
</dbReference>
<evidence type="ECO:0000313" key="3">
    <source>
        <dbReference type="Proteomes" id="UP001150569"/>
    </source>
</evidence>
<dbReference type="GO" id="GO:0003735">
    <property type="term" value="F:structural constituent of ribosome"/>
    <property type="evidence" value="ECO:0007669"/>
    <property type="project" value="TreeGrafter"/>
</dbReference>
<reference evidence="2" key="1">
    <citation type="submission" date="2022-07" db="EMBL/GenBank/DDBJ databases">
        <title>Phylogenomic reconstructions and comparative analyses of Kickxellomycotina fungi.</title>
        <authorList>
            <person name="Reynolds N.K."/>
            <person name="Stajich J.E."/>
            <person name="Barry K."/>
            <person name="Grigoriev I.V."/>
            <person name="Crous P."/>
            <person name="Smith M.E."/>
        </authorList>
    </citation>
    <scope>NUCLEOTIDE SEQUENCE</scope>
    <source>
        <strain evidence="2">RSA 861</strain>
    </source>
</reference>
<dbReference type="PANTHER" id="PTHR28266:SF1">
    <property type="entry name" value="LARGE RIBOSOMAL SUBUNIT PROTEIN ML58"/>
    <property type="match status" value="1"/>
</dbReference>
<protein>
    <recommendedName>
        <fullName evidence="4">Mitochondrial ribosomal protein subunit L20-domain-containing protein</fullName>
    </recommendedName>
</protein>
<dbReference type="OrthoDB" id="6021263at2759"/>
<dbReference type="PANTHER" id="PTHR28266">
    <property type="entry name" value="54S RIBOSOMAL PROTEIN L20, MITOCHONDRIAL"/>
    <property type="match status" value="1"/>
</dbReference>
<comment type="caution">
    <text evidence="2">The sequence shown here is derived from an EMBL/GenBank/DDBJ whole genome shotgun (WGS) entry which is preliminary data.</text>
</comment>
<sequence length="191" mass="21660">MLPTTRALLTASAVSRAATLVHPRTLSTTATQFRKVNRNNDLDLFRTLPNVVQPMPITPPASSTIAARRDLDDGSVFLARIPLDRPDPTTTPQLTEADLPPLLHPPRQGKKHVTEAQKEEMRRLRNEDPVQWTSQRLAEKFDCNPVFVASIAPAPRSHIQNLCNKAEEAWEKKGWKRRLIAVNRIKRRALW</sequence>
<accession>A0A9W7ZQ62</accession>
<dbReference type="EMBL" id="JANBPT010001351">
    <property type="protein sequence ID" value="KAJ1908655.1"/>
    <property type="molecule type" value="Genomic_DNA"/>
</dbReference>
<dbReference type="Pfam" id="PF12824">
    <property type="entry name" value="MRP-L20"/>
    <property type="match status" value="1"/>
</dbReference>
<name>A0A9W7ZQ62_9FUNG</name>